<proteinExistence type="predicted"/>
<evidence type="ECO:0000313" key="1">
    <source>
        <dbReference type="EMBL" id="PPV17856.1"/>
    </source>
</evidence>
<dbReference type="Proteomes" id="UP000238081">
    <property type="component" value="Unassembled WGS sequence"/>
</dbReference>
<protein>
    <submittedName>
        <fullName evidence="1">Uncharacterized protein</fullName>
    </submittedName>
</protein>
<dbReference type="AlphaFoldDB" id="A0A2S7FFD7"/>
<comment type="caution">
    <text evidence="1">The sequence shown here is derived from an EMBL/GenBank/DDBJ whole genome shotgun (WGS) entry which is preliminary data.</text>
</comment>
<organism evidence="1 2">
    <name type="scientific">Clostridium butyricum</name>
    <dbReference type="NCBI Taxonomy" id="1492"/>
    <lineage>
        <taxon>Bacteria</taxon>
        <taxon>Bacillati</taxon>
        <taxon>Bacillota</taxon>
        <taxon>Clostridia</taxon>
        <taxon>Eubacteriales</taxon>
        <taxon>Clostridiaceae</taxon>
        <taxon>Clostridium</taxon>
    </lineage>
</organism>
<dbReference type="EMBL" id="LRDH01000001">
    <property type="protein sequence ID" value="PPV17856.1"/>
    <property type="molecule type" value="Genomic_DNA"/>
</dbReference>
<evidence type="ECO:0000313" key="2">
    <source>
        <dbReference type="Proteomes" id="UP000238081"/>
    </source>
</evidence>
<sequence>MDIKIASNTPTLVKKILGSNTFNSSENGSVDTQTFTICSNTSYMDNSAITITNIETYYSDLGLLNVLSDTTSTERLTTLNLSKDISEESIPSVINTIPNINKLYEETLQMLNNSSDSKDYISKETYLLLGLQNLVNIDFTISDYISCNDNIKFCCCYDSLKNFINSAWTIIHSICICDRYLYFLIGQSSITYNYSLKIYNELVLSTKLLDNTIDNLSIDSSFNTNDKQSLISIKASLKNYIENIEVSENNIPSFLDFENVCSKIITSLDLCLKIISSSTVFNCDANSINPIYSLINTVNLIKYTLAAITSSYSCINDDYQTIVSNIKSALSFLTSIVAINNDINLVNNFNSNITLKKTSSKVLNTENSNDKLNSNILPSFNFISENGQPFNIESSNLKINNNENIKESNKTINTEIYDNNSSSEESIITKSVTLNLSFYVCNLNIRVSGTIGSDNFTAYIFYSNLYNLSYFGINDTNVTINVDIPENTNKFNISECLNPSIKASSITPNSNYSLTSKDSFNADIKLEFTLNGEVLITSILPIVIAK</sequence>
<gene>
    <name evidence="1" type="ORF">AWN73_00135</name>
</gene>
<dbReference type="RefSeq" id="WP_043661947.1">
    <property type="nucleotide sequence ID" value="NZ_JSEG01000001.1"/>
</dbReference>
<reference evidence="1 2" key="1">
    <citation type="submission" date="2016-01" db="EMBL/GenBank/DDBJ databases">
        <title>Characterization of the Clostridium difficile lineages that are prevalent in Hong Kong and China.</title>
        <authorList>
            <person name="Kwok J.S.-L."/>
            <person name="Lam W.-Y."/>
            <person name="Ip M."/>
            <person name="Chan T.-F."/>
            <person name="Hawkey P.M."/>
            <person name="Tsui S.K.-W."/>
        </authorList>
    </citation>
    <scope>NUCLEOTIDE SEQUENCE [LARGE SCALE GENOMIC DNA]</scope>
    <source>
        <strain evidence="1 2">300064</strain>
    </source>
</reference>
<accession>A0A2S7FFD7</accession>
<name>A0A2S7FFD7_CLOBU</name>